<evidence type="ECO:0000313" key="2">
    <source>
        <dbReference type="EMBL" id="KFA66717.1"/>
    </source>
</evidence>
<sequence>MCNSTSSSSLNPGLARLACSGTLTRIPREPSNHQQQLFRPPPPPPPHADAPRSSQAPYCPVRLTFPMRIAADILSGRKARIRPLSVRLSAVLLQIADIKAKPALVP</sequence>
<accession>A0A084QRY2</accession>
<feature type="compositionally biased region" description="Pro residues" evidence="1">
    <location>
        <begin position="39"/>
        <end position="48"/>
    </location>
</feature>
<organism evidence="2 3">
    <name type="scientific">Stachybotrys chlorohalonatus (strain IBT 40285)</name>
    <dbReference type="NCBI Taxonomy" id="1283841"/>
    <lineage>
        <taxon>Eukaryota</taxon>
        <taxon>Fungi</taxon>
        <taxon>Dikarya</taxon>
        <taxon>Ascomycota</taxon>
        <taxon>Pezizomycotina</taxon>
        <taxon>Sordariomycetes</taxon>
        <taxon>Hypocreomycetidae</taxon>
        <taxon>Hypocreales</taxon>
        <taxon>Stachybotryaceae</taxon>
        <taxon>Stachybotrys</taxon>
    </lineage>
</organism>
<dbReference type="InParanoid" id="A0A084QRY2"/>
<proteinExistence type="predicted"/>
<dbReference type="EMBL" id="KL660411">
    <property type="protein sequence ID" value="KFA66717.1"/>
    <property type="molecule type" value="Genomic_DNA"/>
</dbReference>
<feature type="region of interest" description="Disordered" evidence="1">
    <location>
        <begin position="23"/>
        <end position="57"/>
    </location>
</feature>
<protein>
    <submittedName>
        <fullName evidence="2">Uncharacterized protein</fullName>
    </submittedName>
</protein>
<dbReference type="AlphaFoldDB" id="A0A084QRY2"/>
<dbReference type="HOGENOM" id="CLU_2224911_0_0_1"/>
<name>A0A084QRY2_STAC4</name>
<gene>
    <name evidence="2" type="ORF">S40285_10263</name>
</gene>
<keyword evidence="3" id="KW-1185">Reference proteome</keyword>
<evidence type="ECO:0000256" key="1">
    <source>
        <dbReference type="SAM" id="MobiDB-lite"/>
    </source>
</evidence>
<evidence type="ECO:0000313" key="3">
    <source>
        <dbReference type="Proteomes" id="UP000028524"/>
    </source>
</evidence>
<reference evidence="2 3" key="1">
    <citation type="journal article" date="2014" name="BMC Genomics">
        <title>Comparative genome sequencing reveals chemotype-specific gene clusters in the toxigenic black mold Stachybotrys.</title>
        <authorList>
            <person name="Semeiks J."/>
            <person name="Borek D."/>
            <person name="Otwinowski Z."/>
            <person name="Grishin N.V."/>
        </authorList>
    </citation>
    <scope>NUCLEOTIDE SEQUENCE [LARGE SCALE GENOMIC DNA]</scope>
    <source>
        <strain evidence="2 3">IBT 40285</strain>
    </source>
</reference>
<dbReference type="Proteomes" id="UP000028524">
    <property type="component" value="Unassembled WGS sequence"/>
</dbReference>